<feature type="compositionally biased region" description="Basic and acidic residues" evidence="7">
    <location>
        <begin position="2412"/>
        <end position="2450"/>
    </location>
</feature>
<keyword evidence="4 5" id="KW-0720">Serine protease</keyword>
<reference evidence="11" key="1">
    <citation type="journal article" date="2020" name="Fungal Divers.">
        <title>Resolving the Mortierellaceae phylogeny through synthesis of multi-gene phylogenetics and phylogenomics.</title>
        <authorList>
            <person name="Vandepol N."/>
            <person name="Liber J."/>
            <person name="Desiro A."/>
            <person name="Na H."/>
            <person name="Kennedy M."/>
            <person name="Barry K."/>
            <person name="Grigoriev I.V."/>
            <person name="Miller A.N."/>
            <person name="O'Donnell K."/>
            <person name="Stajich J.E."/>
            <person name="Bonito G."/>
        </authorList>
    </citation>
    <scope>NUCLEOTIDE SEQUENCE</scope>
    <source>
        <strain evidence="11">REB-010B</strain>
    </source>
</reference>
<evidence type="ECO:0000256" key="6">
    <source>
        <dbReference type="RuleBase" id="RU003355"/>
    </source>
</evidence>
<keyword evidence="2 5" id="KW-0645">Protease</keyword>
<feature type="region of interest" description="Disordered" evidence="7">
    <location>
        <begin position="94"/>
        <end position="126"/>
    </location>
</feature>
<evidence type="ECO:0000313" key="12">
    <source>
        <dbReference type="Proteomes" id="UP000738325"/>
    </source>
</evidence>
<evidence type="ECO:0000256" key="8">
    <source>
        <dbReference type="SAM" id="Phobius"/>
    </source>
</evidence>
<feature type="domain" description="START" evidence="10">
    <location>
        <begin position="1665"/>
        <end position="1879"/>
    </location>
</feature>
<dbReference type="PROSITE" id="PS00138">
    <property type="entry name" value="SUBTILASE_SER"/>
    <property type="match status" value="1"/>
</dbReference>
<dbReference type="Pfam" id="PF05922">
    <property type="entry name" value="Inhibitor_I9"/>
    <property type="match status" value="1"/>
</dbReference>
<evidence type="ECO:0000256" key="9">
    <source>
        <dbReference type="SAM" id="SignalP"/>
    </source>
</evidence>
<feature type="active site" description="Charge relay system" evidence="5">
    <location>
        <position position="517"/>
    </location>
</feature>
<dbReference type="InterPro" id="IPR023827">
    <property type="entry name" value="Peptidase_S8_Asp-AS"/>
</dbReference>
<feature type="compositionally biased region" description="Basic and acidic residues" evidence="7">
    <location>
        <begin position="2650"/>
        <end position="2689"/>
    </location>
</feature>
<feature type="compositionally biased region" description="Basic residues" evidence="7">
    <location>
        <begin position="605"/>
        <end position="619"/>
    </location>
</feature>
<feature type="compositionally biased region" description="Polar residues" evidence="7">
    <location>
        <begin position="2487"/>
        <end position="2504"/>
    </location>
</feature>
<keyword evidence="8" id="KW-0812">Transmembrane</keyword>
<feature type="region of interest" description="Disordered" evidence="7">
    <location>
        <begin position="2396"/>
        <end position="2505"/>
    </location>
</feature>
<organism evidence="11 12">
    <name type="scientific">Dissophora globulifera</name>
    <dbReference type="NCBI Taxonomy" id="979702"/>
    <lineage>
        <taxon>Eukaryota</taxon>
        <taxon>Fungi</taxon>
        <taxon>Fungi incertae sedis</taxon>
        <taxon>Mucoromycota</taxon>
        <taxon>Mortierellomycotina</taxon>
        <taxon>Mortierellomycetes</taxon>
        <taxon>Mortierellales</taxon>
        <taxon>Mortierellaceae</taxon>
        <taxon>Dissophora</taxon>
    </lineage>
</organism>
<dbReference type="CDD" id="cd00177">
    <property type="entry name" value="START"/>
    <property type="match status" value="2"/>
</dbReference>
<feature type="compositionally biased region" description="Basic and acidic residues" evidence="7">
    <location>
        <begin position="2263"/>
        <end position="2273"/>
    </location>
</feature>
<evidence type="ECO:0000313" key="11">
    <source>
        <dbReference type="EMBL" id="KAG0327770.1"/>
    </source>
</evidence>
<dbReference type="PROSITE" id="PS00136">
    <property type="entry name" value="SUBTILASE_ASP"/>
    <property type="match status" value="1"/>
</dbReference>
<keyword evidence="8" id="KW-1133">Transmembrane helix</keyword>
<dbReference type="InterPro" id="IPR034193">
    <property type="entry name" value="PCSK9_ProteinaseK-like"/>
</dbReference>
<dbReference type="SUPFAM" id="SSF54897">
    <property type="entry name" value="Protease propeptides/inhibitors"/>
    <property type="match status" value="1"/>
</dbReference>
<dbReference type="GO" id="GO:0006508">
    <property type="term" value="P:proteolysis"/>
    <property type="evidence" value="ECO:0007669"/>
    <property type="project" value="UniProtKB-KW"/>
</dbReference>
<feature type="compositionally biased region" description="Polar residues" evidence="7">
    <location>
        <begin position="1630"/>
        <end position="1651"/>
    </location>
</feature>
<feature type="region of interest" description="Disordered" evidence="7">
    <location>
        <begin position="2794"/>
        <end position="2816"/>
    </location>
</feature>
<evidence type="ECO:0000256" key="7">
    <source>
        <dbReference type="SAM" id="MobiDB-lite"/>
    </source>
</evidence>
<evidence type="ECO:0000256" key="4">
    <source>
        <dbReference type="ARBA" id="ARBA00022825"/>
    </source>
</evidence>
<feature type="compositionally biased region" description="Low complexity" evidence="7">
    <location>
        <begin position="2695"/>
        <end position="2708"/>
    </location>
</feature>
<feature type="signal peptide" evidence="9">
    <location>
        <begin position="1"/>
        <end position="19"/>
    </location>
</feature>
<feature type="compositionally biased region" description="Basic residues" evidence="7">
    <location>
        <begin position="2453"/>
        <end position="2463"/>
    </location>
</feature>
<dbReference type="InterPro" id="IPR037045">
    <property type="entry name" value="S8pro/Inhibitor_I9_sf"/>
</dbReference>
<dbReference type="Gene3D" id="3.40.50.200">
    <property type="entry name" value="Peptidase S8/S53 domain"/>
    <property type="match status" value="1"/>
</dbReference>
<feature type="compositionally biased region" description="Polar residues" evidence="7">
    <location>
        <begin position="2563"/>
        <end position="2584"/>
    </location>
</feature>
<dbReference type="Gene3D" id="3.30.70.80">
    <property type="entry name" value="Peptidase S8 propeptide/proteinase inhibitor I9"/>
    <property type="match status" value="1"/>
</dbReference>
<dbReference type="SUPFAM" id="SSF55961">
    <property type="entry name" value="Bet v1-like"/>
    <property type="match status" value="3"/>
</dbReference>
<name>A0A9P6UYJ4_9FUNG</name>
<dbReference type="GO" id="GO:0008289">
    <property type="term" value="F:lipid binding"/>
    <property type="evidence" value="ECO:0007669"/>
    <property type="project" value="InterPro"/>
</dbReference>
<proteinExistence type="inferred from homology"/>
<feature type="compositionally biased region" description="Basic and acidic residues" evidence="7">
    <location>
        <begin position="44"/>
        <end position="65"/>
    </location>
</feature>
<dbReference type="InterPro" id="IPR050131">
    <property type="entry name" value="Peptidase_S8_subtilisin-like"/>
</dbReference>
<evidence type="ECO:0000259" key="10">
    <source>
        <dbReference type="PROSITE" id="PS50848"/>
    </source>
</evidence>
<dbReference type="GO" id="GO:0004252">
    <property type="term" value="F:serine-type endopeptidase activity"/>
    <property type="evidence" value="ECO:0007669"/>
    <property type="project" value="UniProtKB-UniRule"/>
</dbReference>
<protein>
    <recommendedName>
        <fullName evidence="10">START domain-containing protein</fullName>
    </recommendedName>
</protein>
<keyword evidence="9" id="KW-0732">Signal</keyword>
<feature type="active site" description="Charge relay system" evidence="5">
    <location>
        <position position="360"/>
    </location>
</feature>
<dbReference type="PANTHER" id="PTHR43806:SF11">
    <property type="entry name" value="CEREVISIN-RELATED"/>
    <property type="match status" value="1"/>
</dbReference>
<feature type="region of interest" description="Disordered" evidence="7">
    <location>
        <begin position="605"/>
        <end position="653"/>
    </location>
</feature>
<evidence type="ECO:0000256" key="2">
    <source>
        <dbReference type="ARBA" id="ARBA00022670"/>
    </source>
</evidence>
<dbReference type="PROSITE" id="PS00137">
    <property type="entry name" value="SUBTILASE_HIS"/>
    <property type="match status" value="1"/>
</dbReference>
<feature type="compositionally biased region" description="Low complexity" evidence="7">
    <location>
        <begin position="1070"/>
        <end position="1087"/>
    </location>
</feature>
<feature type="domain" description="START" evidence="10">
    <location>
        <begin position="1275"/>
        <end position="1389"/>
    </location>
</feature>
<gene>
    <name evidence="11" type="ORF">BGZ99_006877</name>
</gene>
<feature type="compositionally biased region" description="Basic and acidic residues" evidence="7">
    <location>
        <begin position="2526"/>
        <end position="2541"/>
    </location>
</feature>
<dbReference type="FunFam" id="3.40.50.200:FF:000007">
    <property type="entry name" value="Subtilisin-like serine protease"/>
    <property type="match status" value="1"/>
</dbReference>
<comment type="similarity">
    <text evidence="1 5 6">Belongs to the peptidase S8 family.</text>
</comment>
<dbReference type="InterPro" id="IPR010259">
    <property type="entry name" value="S8pro/Inhibitor_I9"/>
</dbReference>
<dbReference type="GO" id="GO:0005615">
    <property type="term" value="C:extracellular space"/>
    <property type="evidence" value="ECO:0007669"/>
    <property type="project" value="TreeGrafter"/>
</dbReference>
<feature type="region of interest" description="Disordered" evidence="7">
    <location>
        <begin position="27"/>
        <end position="75"/>
    </location>
</feature>
<feature type="region of interest" description="Disordered" evidence="7">
    <location>
        <begin position="2263"/>
        <end position="2323"/>
    </location>
</feature>
<feature type="region of interest" description="Disordered" evidence="7">
    <location>
        <begin position="2607"/>
        <end position="2728"/>
    </location>
</feature>
<evidence type="ECO:0000256" key="1">
    <source>
        <dbReference type="ARBA" id="ARBA00011073"/>
    </source>
</evidence>
<feature type="compositionally biased region" description="Basic and acidic residues" evidence="7">
    <location>
        <begin position="1620"/>
        <end position="1629"/>
    </location>
</feature>
<feature type="region of interest" description="Disordered" evidence="7">
    <location>
        <begin position="1982"/>
        <end position="2020"/>
    </location>
</feature>
<dbReference type="InterPro" id="IPR015500">
    <property type="entry name" value="Peptidase_S8_subtilisin-rel"/>
</dbReference>
<dbReference type="Gene3D" id="3.30.530.20">
    <property type="match status" value="3"/>
</dbReference>
<dbReference type="InterPro" id="IPR023828">
    <property type="entry name" value="Peptidase_S8_Ser-AS"/>
</dbReference>
<dbReference type="PROSITE" id="PS51892">
    <property type="entry name" value="SUBTILASE"/>
    <property type="match status" value="1"/>
</dbReference>
<dbReference type="InterPro" id="IPR000209">
    <property type="entry name" value="Peptidase_S8/S53_dom"/>
</dbReference>
<accession>A0A9P6UYJ4</accession>
<dbReference type="PRINTS" id="PR00723">
    <property type="entry name" value="SUBTILISIN"/>
</dbReference>
<feature type="compositionally biased region" description="Basic and acidic residues" evidence="7">
    <location>
        <begin position="2114"/>
        <end position="2128"/>
    </location>
</feature>
<dbReference type="SUPFAM" id="SSF52743">
    <property type="entry name" value="Subtilisin-like"/>
    <property type="match status" value="1"/>
</dbReference>
<keyword evidence="8" id="KW-0472">Membrane</keyword>
<feature type="compositionally biased region" description="Acidic residues" evidence="7">
    <location>
        <begin position="1608"/>
        <end position="1619"/>
    </location>
</feature>
<feature type="chain" id="PRO_5040142541" description="START domain-containing protein" evidence="9">
    <location>
        <begin position="20"/>
        <end position="2853"/>
    </location>
</feature>
<feature type="transmembrane region" description="Helical" evidence="8">
    <location>
        <begin position="2743"/>
        <end position="2761"/>
    </location>
</feature>
<keyword evidence="12" id="KW-1185">Reference proteome</keyword>
<dbReference type="PANTHER" id="PTHR43806">
    <property type="entry name" value="PEPTIDASE S8"/>
    <property type="match status" value="1"/>
</dbReference>
<feature type="compositionally biased region" description="Acidic residues" evidence="7">
    <location>
        <begin position="66"/>
        <end position="75"/>
    </location>
</feature>
<keyword evidence="3 5" id="KW-0378">Hydrolase</keyword>
<sequence>MKSSLIILVSLAAASIAFAADSPAPAQAILASPPHPEGNQAELEPSREDDRAEVEQKSASEHNSEGEGDDDQQEDDLLVGYVIDISKKSMRGYDEDGRQEVVNVGPGMKTTADGQTRARTGPRGRQRGAVLPHKYIVRLKNGADFSSFDLDSRVSERNRLIKMPPAGENRHQQDGEESVEEEWIPNQVYHEYDFGTWKGYSGQFSAEFVKELEEHDEVEYVEEDKLMWAWGMEDQQDQLEDDQVMVRNEALDASNAPMLLEQAIVFGNETGSFASEGVPGSQPPQFNYYSLRAPSWGLTRISQRHRDLRNDYSYMSTAGADVDVYIIDSGVFAEHRDFEGRAMNLANFVPGEEGTDTCGHGTHVAGIVAGRHFGVAKSARINAIKVLDSEGQGSTSQVLAGINFMIRHAVANPNPKKVINMSLGGQYSRPVNEAVRLAVTKYNLPFFVAAGNTGDDACQYSPAGVEEAFTVGGSDRSDRVGWYSCVGSCVNIFAPGSGIASDWIHSSTAAHILDGTSMAAPHVAGVAALFLGAGNNYSSPGELYADLVQHSTQGIINGLAAFDRKTTRNLLYNKLEDPQDMTLVKSQDGFDMNKESEASVRKIAKIKKKDTRMRGRHGGHAASVSPGSAGKGDASSTSSSSPNAHRHNYHDDPAAGFVAGSAASAAIESLLPSVSVSKKSVPGKSAEIVRASITLPGLNEQTDLEDWRAVLECTGARKIWDQMVDSSTVLMTLDDSTCITKTIFKTNWPASPRDALLIETTLLDHNAVLHIATSIKPSEDDPIFLRPSPPHVRAYLPLVVWHIQLVPADLDDTVSFTSFNSLTASQNKPVMPRHSIRVSFYYQIDMRGWAVNSSVSMQSHVPSCIANIYRFLRRQGVPPHVSRHNPRIQLDLNEYDPATGIYELRYDVIPADAEDSPVERKTISSTLKQFRLGGSAFEEVQDMVKDSGDSSNIPHEIVLSDDDEVDDIDNMHSDETSRNGYVDVELDGEKWGLGSDIVVHIFMNDIEDEEFVQEHVECLKYMGRDRYILRMKHTEIGSQLGAINVKLRIERIPQQQSSGGANLLSRQQLRHQLQQQEQQRQQQNEHQGVQSRPSISDMNGLVVSVNGHEKDILLLQRTSTQGPKRVVMSLQEQLELSQQIVQEVDDSPPQWRSGLDNLDGQENRTTASPLLLMSTSMPTTMQSLNRSNQSFLSNGTSTMVPENSNPLKVNSSYNYFNSLLQEPASSWKAISKQRGVQISKLEAQGHAPGIVMGEGVFEGYTIWDIKAALDCTAARKIWDKMFDDSHMLQQVTPSSTLSYLRLKGFWPTSPKDMAVLNTTFVTKSAIHYFATSVDDTNLYPLIPPPVSPFVRSDLVVSGWYLETIKPQSIRVVYIAQAAPTGWMVPGTALGAMTTEMPLCVAEIIKYLEVHGSPPTLVSIRRGRALGVDYSHSKASFRLEYVQDSNLIFSGHRGTLQQQQQAHALDRQRRGTVDYTGAGFADGQQFSSPKLGPTDKLLAEIRLDARTWARNGDCEVTIDPPPSKVTCTCVPHDGTGYRLRIEHSSGRAVPAGGKVLLMARKPAKPGCGLVVNGVATKMPTMEHLETWQHHQAEKDKGLTLSAADGALLEEDNQEEEEGDTSGDKASRKDLSSSSLGTKAASQLLTPNASSRISDPKRGPEPNQAPLQYAQNAMALLVKIMADPEESWTVVSDGKVGMRVTKRFMPAEISDQVPLVRGEKVIEGFSLDEIATVVETLGTRSKLDSLYESGEMLESFGSGCATFHHVLKSYFPLPLPARDLIVVTATASAGVNARCPQIVIVSTSIPREEAISDKALASDASAPPSTPASSKAHQPRPLAYLHLSAWILEGIDPYSSSHPIPSTRVTYMTALDLGGSVPQRISGMLQTTFPKMITQVEHYLQDQAAPPIVRIPEQMIAGPISDSASLDQSKQETTLQVPPVLPWIKPASRILSWEFKMKDSFFQVIMLFDQFRLHQARLDLATQRRVRKNKKSRRRSKGNSDSTAQSTNYGDDADIEADDKKEKTRNHTVLELIVDLKQYPMGYNIMTSIKVDPEFLLKQKQQRDQSKQQQQHLMASSTSGLKLAGSTSPTSFSTPPAPTASKFIGGFDPSSSMSDGGRRSVDEDGSHDGRGLPVHSSEAASTGTGIAAVLGSSANVPRPLPSSTSLIRILPPPITVTVIDIPPAPSHSSSLSGVSKRRKHLIVITVPEAESSVSHMHSHQHQHPQSSSSVMAPKGITAHVVSGATAKPVVTASSVSGTTSTIFSAEDRVDSKQSRETSPTSSLHDSDNGVDEGIDIFKPSFSPSRPPATPEYLSKQPATPESSDIETRMFQFGVKIDRLEHKDLDHQALEVVKDSLETTADEKEWSGKVMVDGLPAKVHTCWSRQQLGFLDSMIEDEVDESAERQQRKGSSSRNEAHNEAYSDDDMNVRNSDDNEEDQAQRRAEDGDREGLRSRSIPRRKKHRHQQLANLQEGRDPTPATSPDGLDEPSPSQGRLQSAGSATNPRPVNSIFGFSNFLDLLSGGSQRGSRADLDAPASKDRGAESDDQSSTIEYDDDLDDDRTIRASKSASRGQLSAVLSSTDSKGVQNHDHDLDLESLHGSIVFRDQGDTSDRVFSNDEEEAHQDVSDGRRTEQEISDWARTSGSIRRRKGKDTLRDEDMNKDVRSSVDQAHDGGPRSGLDSRLESEERTSAEQQYRRQNSRSSAQQRPRGSVVHATSRRHGSTNGADHPRFRGSKLYAYSFRNLFWSAMACFLVGLLLRIYVIGPSFLKTVYPSGGANSGSATYYYYYYAAPRKTGPSSSGRTQMPRPHDRGDEAVESTVWPQGIREVFTVRGVLGWDYVLLAYPSLKQDQSQE</sequence>
<dbReference type="Pfam" id="PF01852">
    <property type="entry name" value="START"/>
    <property type="match status" value="1"/>
</dbReference>
<feature type="region of interest" description="Disordered" evidence="7">
    <location>
        <begin position="1068"/>
        <end position="1096"/>
    </location>
</feature>
<feature type="compositionally biased region" description="Basic residues" evidence="7">
    <location>
        <begin position="1982"/>
        <end position="1995"/>
    </location>
</feature>
<feature type="region of interest" description="Disordered" evidence="7">
    <location>
        <begin position="2058"/>
        <end position="2138"/>
    </location>
</feature>
<feature type="compositionally biased region" description="Basic and acidic residues" evidence="7">
    <location>
        <begin position="2621"/>
        <end position="2632"/>
    </location>
</feature>
<dbReference type="EMBL" id="JAAAIP010000048">
    <property type="protein sequence ID" value="KAG0327770.1"/>
    <property type="molecule type" value="Genomic_DNA"/>
</dbReference>
<dbReference type="InterPro" id="IPR022398">
    <property type="entry name" value="Peptidase_S8_His-AS"/>
</dbReference>
<dbReference type="InterPro" id="IPR036852">
    <property type="entry name" value="Peptidase_S8/S53_dom_sf"/>
</dbReference>
<dbReference type="OrthoDB" id="196858at2759"/>
<dbReference type="Proteomes" id="UP000738325">
    <property type="component" value="Unassembled WGS sequence"/>
</dbReference>
<feature type="region of interest" description="Disordered" evidence="7">
    <location>
        <begin position="2522"/>
        <end position="2589"/>
    </location>
</feature>
<evidence type="ECO:0000256" key="3">
    <source>
        <dbReference type="ARBA" id="ARBA00022801"/>
    </source>
</evidence>
<dbReference type="InterPro" id="IPR002913">
    <property type="entry name" value="START_lipid-bd_dom"/>
</dbReference>
<feature type="active site" description="Charge relay system" evidence="5">
    <location>
        <position position="328"/>
    </location>
</feature>
<dbReference type="CDD" id="cd04077">
    <property type="entry name" value="Peptidases_S8_PCSK9_ProteinaseK_like"/>
    <property type="match status" value="1"/>
</dbReference>
<feature type="region of interest" description="Disordered" evidence="7">
    <location>
        <begin position="1608"/>
        <end position="1663"/>
    </location>
</feature>
<comment type="caution">
    <text evidence="11">The sequence shown here is derived from an EMBL/GenBank/DDBJ whole genome shotgun (WGS) entry which is preliminary data.</text>
</comment>
<evidence type="ECO:0000256" key="5">
    <source>
        <dbReference type="PROSITE-ProRule" id="PRU01240"/>
    </source>
</evidence>
<dbReference type="InterPro" id="IPR023393">
    <property type="entry name" value="START-like_dom_sf"/>
</dbReference>
<dbReference type="PROSITE" id="PS50848">
    <property type="entry name" value="START"/>
    <property type="match status" value="2"/>
</dbReference>
<dbReference type="Pfam" id="PF00082">
    <property type="entry name" value="Peptidase_S8"/>
    <property type="match status" value="1"/>
</dbReference>